<dbReference type="RefSeq" id="WP_345673687.1">
    <property type="nucleotide sequence ID" value="NZ_BAABHS010000002.1"/>
</dbReference>
<keyword evidence="7" id="KW-0812">Transmembrane</keyword>
<evidence type="ECO:0000256" key="6">
    <source>
        <dbReference type="SAM" id="MobiDB-lite"/>
    </source>
</evidence>
<dbReference type="PANTHER" id="PTHR43133">
    <property type="entry name" value="RNA POLYMERASE ECF-TYPE SIGMA FACTO"/>
    <property type="match status" value="1"/>
</dbReference>
<keyword evidence="2" id="KW-0805">Transcription regulation</keyword>
<keyword evidence="4" id="KW-0238">DNA-binding</keyword>
<sequence length="412" mass="44392">MDTAGFDAFYDRTAADVARHVYLLTASPHRAEHVTYRAYARAFAEWDTVETLPDPDAWVRMLASDMALDHLHRGGHRIGAWIPRADGIARKVRREAPEQSADEPPAPASDGTVPDVPDLTGDTDAAAAADRAWSADVALLRALRRLPARRRRAVVLRHHLGMSAEQVAVETEATTGTTVDRISRGNHQLARRVGELTGPDPDSPAAHERLQAVMADLTGRYRPKLRAAPTVRTGARVRTGVLVGVVSAGVLALGGFAVAGMASPGKLPDVRAEVQRSLAARAAAGDPLRADATDRPRDFRFGHTTARAQDVPDGMYELVTVQSAADHDGGTFLTVGTARVGDGTASVPPLREVPLAEQVTIRGEKSFGNREPMLVDPPKFLERLAQGGLAKATFQLHYDDDAQVDKITEYSR</sequence>
<keyword evidence="7" id="KW-1133">Transmembrane helix</keyword>
<name>A0ABP9GP59_9ACTN</name>
<keyword evidence="10" id="KW-1185">Reference proteome</keyword>
<evidence type="ECO:0000256" key="7">
    <source>
        <dbReference type="SAM" id="Phobius"/>
    </source>
</evidence>
<evidence type="ECO:0000256" key="2">
    <source>
        <dbReference type="ARBA" id="ARBA00023015"/>
    </source>
</evidence>
<evidence type="ECO:0000256" key="4">
    <source>
        <dbReference type="ARBA" id="ARBA00023125"/>
    </source>
</evidence>
<feature type="domain" description="RNA polymerase sigma factor 70 region 4 type 2" evidence="8">
    <location>
        <begin position="138"/>
        <end position="184"/>
    </location>
</feature>
<dbReference type="InterPro" id="IPR013324">
    <property type="entry name" value="RNA_pol_sigma_r3/r4-like"/>
</dbReference>
<dbReference type="SUPFAM" id="SSF88659">
    <property type="entry name" value="Sigma3 and sigma4 domains of RNA polymerase sigma factors"/>
    <property type="match status" value="1"/>
</dbReference>
<dbReference type="Pfam" id="PF08281">
    <property type="entry name" value="Sigma70_r4_2"/>
    <property type="match status" value="1"/>
</dbReference>
<evidence type="ECO:0000256" key="5">
    <source>
        <dbReference type="ARBA" id="ARBA00023163"/>
    </source>
</evidence>
<dbReference type="Gene3D" id="1.10.1740.10">
    <property type="match status" value="1"/>
</dbReference>
<gene>
    <name evidence="9" type="ORF">GCM10023205_06500</name>
</gene>
<feature type="transmembrane region" description="Helical" evidence="7">
    <location>
        <begin position="241"/>
        <end position="262"/>
    </location>
</feature>
<dbReference type="InterPro" id="IPR039425">
    <property type="entry name" value="RNA_pol_sigma-70-like"/>
</dbReference>
<dbReference type="InterPro" id="IPR013249">
    <property type="entry name" value="RNA_pol_sigma70_r4_t2"/>
</dbReference>
<comment type="caution">
    <text evidence="9">The sequence shown here is derived from an EMBL/GenBank/DDBJ whole genome shotgun (WGS) entry which is preliminary data.</text>
</comment>
<reference evidence="10" key="1">
    <citation type="journal article" date="2019" name="Int. J. Syst. Evol. Microbiol.">
        <title>The Global Catalogue of Microorganisms (GCM) 10K type strain sequencing project: providing services to taxonomists for standard genome sequencing and annotation.</title>
        <authorList>
            <consortium name="The Broad Institute Genomics Platform"/>
            <consortium name="The Broad Institute Genome Sequencing Center for Infectious Disease"/>
            <person name="Wu L."/>
            <person name="Ma J."/>
        </authorList>
    </citation>
    <scope>NUCLEOTIDE SEQUENCE [LARGE SCALE GENOMIC DNA]</scope>
    <source>
        <strain evidence="10">JCM 17986</strain>
    </source>
</reference>
<evidence type="ECO:0000313" key="10">
    <source>
        <dbReference type="Proteomes" id="UP001500466"/>
    </source>
</evidence>
<dbReference type="SUPFAM" id="SSF88946">
    <property type="entry name" value="Sigma2 domain of RNA polymerase sigma factors"/>
    <property type="match status" value="1"/>
</dbReference>
<proteinExistence type="inferred from homology"/>
<evidence type="ECO:0000259" key="8">
    <source>
        <dbReference type="Pfam" id="PF08281"/>
    </source>
</evidence>
<dbReference type="EMBL" id="BAABHS010000002">
    <property type="protein sequence ID" value="GAA4948961.1"/>
    <property type="molecule type" value="Genomic_DNA"/>
</dbReference>
<dbReference type="InterPro" id="IPR013325">
    <property type="entry name" value="RNA_pol_sigma_r2"/>
</dbReference>
<dbReference type="Gene3D" id="1.10.10.10">
    <property type="entry name" value="Winged helix-like DNA-binding domain superfamily/Winged helix DNA-binding domain"/>
    <property type="match status" value="1"/>
</dbReference>
<evidence type="ECO:0000256" key="3">
    <source>
        <dbReference type="ARBA" id="ARBA00023082"/>
    </source>
</evidence>
<dbReference type="Proteomes" id="UP001500466">
    <property type="component" value="Unassembled WGS sequence"/>
</dbReference>
<accession>A0ABP9GP59</accession>
<protein>
    <recommendedName>
        <fullName evidence="8">RNA polymerase sigma factor 70 region 4 type 2 domain-containing protein</fullName>
    </recommendedName>
</protein>
<organism evidence="9 10">
    <name type="scientific">Yinghuangia aomiensis</name>
    <dbReference type="NCBI Taxonomy" id="676205"/>
    <lineage>
        <taxon>Bacteria</taxon>
        <taxon>Bacillati</taxon>
        <taxon>Actinomycetota</taxon>
        <taxon>Actinomycetes</taxon>
        <taxon>Kitasatosporales</taxon>
        <taxon>Streptomycetaceae</taxon>
        <taxon>Yinghuangia</taxon>
    </lineage>
</organism>
<evidence type="ECO:0000313" key="9">
    <source>
        <dbReference type="EMBL" id="GAA4948961.1"/>
    </source>
</evidence>
<dbReference type="InterPro" id="IPR036388">
    <property type="entry name" value="WH-like_DNA-bd_sf"/>
</dbReference>
<dbReference type="PANTHER" id="PTHR43133:SF50">
    <property type="entry name" value="ECF RNA POLYMERASE SIGMA FACTOR SIGM"/>
    <property type="match status" value="1"/>
</dbReference>
<keyword evidence="3" id="KW-0731">Sigma factor</keyword>
<evidence type="ECO:0000256" key="1">
    <source>
        <dbReference type="ARBA" id="ARBA00010641"/>
    </source>
</evidence>
<feature type="region of interest" description="Disordered" evidence="6">
    <location>
        <begin position="92"/>
        <end position="122"/>
    </location>
</feature>
<keyword evidence="5" id="KW-0804">Transcription</keyword>
<comment type="similarity">
    <text evidence="1">Belongs to the sigma-70 factor family. ECF subfamily.</text>
</comment>
<keyword evidence="7" id="KW-0472">Membrane</keyword>